<geneLocation type="plasmid" evidence="1 2">
    <name>pOSC7112.03</name>
</geneLocation>
<gene>
    <name evidence="1" type="ORF">Osc7112_6860</name>
</gene>
<keyword evidence="2" id="KW-1185">Reference proteome</keyword>
<dbReference type="AlphaFoldDB" id="K9VS97"/>
<name>K9VS97_9CYAN</name>
<dbReference type="HOGENOM" id="CLU_2303082_0_0_3"/>
<dbReference type="RefSeq" id="WP_015179902.1">
    <property type="nucleotide sequence ID" value="NC_019731.1"/>
</dbReference>
<dbReference type="Proteomes" id="UP000010478">
    <property type="component" value="Plasmid pOSC7112.03"/>
</dbReference>
<organism evidence="1 2">
    <name type="scientific">Phormidium nigroviride PCC 7112</name>
    <dbReference type="NCBI Taxonomy" id="179408"/>
    <lineage>
        <taxon>Bacteria</taxon>
        <taxon>Bacillati</taxon>
        <taxon>Cyanobacteriota</taxon>
        <taxon>Cyanophyceae</taxon>
        <taxon>Oscillatoriophycideae</taxon>
        <taxon>Oscillatoriales</taxon>
        <taxon>Oscillatoriaceae</taxon>
        <taxon>Phormidium</taxon>
    </lineage>
</organism>
<evidence type="ECO:0000313" key="1">
    <source>
        <dbReference type="EMBL" id="AFZ10943.1"/>
    </source>
</evidence>
<proteinExistence type="predicted"/>
<dbReference type="KEGG" id="oni:Osc7112_6860"/>
<reference evidence="1 2" key="1">
    <citation type="submission" date="2012-05" db="EMBL/GenBank/DDBJ databases">
        <title>Finished plasmid 3 of genome of Oscillatoria sp. PCC 7112.</title>
        <authorList>
            <consortium name="US DOE Joint Genome Institute"/>
            <person name="Gugger M."/>
            <person name="Coursin T."/>
            <person name="Rippka R."/>
            <person name="Tandeau De Marsac N."/>
            <person name="Huntemann M."/>
            <person name="Wei C.-L."/>
            <person name="Han J."/>
            <person name="Detter J.C."/>
            <person name="Han C."/>
            <person name="Tapia R."/>
            <person name="Davenport K."/>
            <person name="Daligault H."/>
            <person name="Erkkila T."/>
            <person name="Gu W."/>
            <person name="Munk A.C.C."/>
            <person name="Teshima H."/>
            <person name="Xu Y."/>
            <person name="Chain P."/>
            <person name="Chen A."/>
            <person name="Krypides N."/>
            <person name="Mavromatis K."/>
            <person name="Markowitz V."/>
            <person name="Szeto E."/>
            <person name="Ivanova N."/>
            <person name="Mikhailova N."/>
            <person name="Ovchinnikova G."/>
            <person name="Pagani I."/>
            <person name="Pati A."/>
            <person name="Goodwin L."/>
            <person name="Peters L."/>
            <person name="Pitluck S."/>
            <person name="Woyke T."/>
            <person name="Kerfeld C."/>
        </authorList>
    </citation>
    <scope>NUCLEOTIDE SEQUENCE [LARGE SCALE GENOMIC DNA]</scope>
    <source>
        <strain evidence="1 2">PCC 7112</strain>
        <plasmid evidence="1 2">pOSC7112.03</plasmid>
    </source>
</reference>
<dbReference type="EMBL" id="CP003617">
    <property type="protein sequence ID" value="AFZ10943.1"/>
    <property type="molecule type" value="Genomic_DNA"/>
</dbReference>
<keyword evidence="1" id="KW-0614">Plasmid</keyword>
<accession>K9VS97</accession>
<dbReference type="OrthoDB" id="583815at2"/>
<protein>
    <submittedName>
        <fullName evidence="1">Uncharacterized protein</fullName>
    </submittedName>
</protein>
<sequence length="100" mass="11804">MKPLSTIIPDCVVWTTNDALANAMNISLTQLRRDAAVLKALGLIRQLQLEETQQRYKGFDQRDSEIMWLFRQLVKERGRTQAINSIHQIIEEFYHHEHDR</sequence>
<evidence type="ECO:0000313" key="2">
    <source>
        <dbReference type="Proteomes" id="UP000010478"/>
    </source>
</evidence>